<dbReference type="EMBL" id="MZ334522">
    <property type="protein sequence ID" value="UBF22799.1"/>
    <property type="molecule type" value="Genomic_DNA"/>
</dbReference>
<organism evidence="1 2">
    <name type="scientific">Halorubrum tailed virus 27</name>
    <dbReference type="NCBI Taxonomy" id="2878008"/>
    <lineage>
        <taxon>Viruses</taxon>
        <taxon>Duplodnaviria</taxon>
        <taxon>Heunggongvirae</taxon>
        <taxon>Uroviricota</taxon>
        <taxon>Caudoviricetes</taxon>
        <taxon>Thumleimavirales</taxon>
        <taxon>Hafunaviridae</taxon>
        <taxon>Minorvirus</taxon>
        <taxon>Minorvirus thailandense</taxon>
        <taxon>Minorvirus HRTV27</taxon>
    </lineage>
</organism>
<dbReference type="Proteomes" id="UP000827260">
    <property type="component" value="Segment"/>
</dbReference>
<proteinExistence type="predicted"/>
<keyword evidence="2" id="KW-1185">Reference proteome</keyword>
<evidence type="ECO:0000313" key="1">
    <source>
        <dbReference type="EMBL" id="UBF22799.1"/>
    </source>
</evidence>
<protein>
    <submittedName>
        <fullName evidence="1">Uncharacterized protein</fullName>
    </submittedName>
</protein>
<evidence type="ECO:0000313" key="2">
    <source>
        <dbReference type="Proteomes" id="UP000827260"/>
    </source>
</evidence>
<reference evidence="1" key="1">
    <citation type="submission" date="2021-05" db="EMBL/GenBank/DDBJ databases">
        <title>Diversity, taxonomy and evolution of archaeal viruses of the class Caudoviricetes.</title>
        <authorList>
            <person name="Liu Y."/>
            <person name="Demina T.A."/>
            <person name="Roux S."/>
            <person name="Aiewsakun P."/>
            <person name="Kazlauskas D."/>
            <person name="Simmonds P."/>
            <person name="Prangishvili D."/>
            <person name="Oksanen H.M."/>
            <person name="Krupovic M."/>
        </authorList>
    </citation>
    <scope>NUCLEOTIDE SEQUENCE</scope>
    <source>
        <strain evidence="1">HRTV-27/27</strain>
    </source>
</reference>
<gene>
    <name evidence="1" type="ORF">HRTV-27_gp106</name>
</gene>
<accession>A0AAE8XZ72</accession>
<sequence>MSQNDTIRQLFTSVSFTPGYGDTGRRIEIVARDCELCGYDRAYAETWVNPEIGEETEHSCTNPVCPNHEIPAGLGGL</sequence>
<name>A0AAE8XZ72_9CAUD</name>